<keyword evidence="1" id="KW-0472">Membrane</keyword>
<feature type="transmembrane region" description="Helical" evidence="1">
    <location>
        <begin position="44"/>
        <end position="61"/>
    </location>
</feature>
<dbReference type="RefSeq" id="WP_111266877.1">
    <property type="nucleotide sequence ID" value="NZ_CP029843.1"/>
</dbReference>
<evidence type="ECO:0000313" key="3">
    <source>
        <dbReference type="Proteomes" id="UP000249447"/>
    </source>
</evidence>
<sequence length="176" mass="19601">MREFTVTPPGTVAWIGLTLLLAVPLVLMTAGLTIGEAWQEPSAWLAPALLVPVAVGLPWLLRRRRVALRDHTLIVQAGFNTRRVDVRELALDKARVVDLDERIELQPVLRGLGTGLPGFRAGWFISRGDFSRMFCLLTDRHRVLWLPLRDGPGVLLSLQQPRQLLDALNTLAPPSH</sequence>
<evidence type="ECO:0008006" key="4">
    <source>
        <dbReference type="Google" id="ProtNLM"/>
    </source>
</evidence>
<keyword evidence="3" id="KW-1185">Reference proteome</keyword>
<evidence type="ECO:0000256" key="1">
    <source>
        <dbReference type="SAM" id="Phobius"/>
    </source>
</evidence>
<dbReference type="AlphaFoldDB" id="A0A2U9T5I9"/>
<feature type="transmembrane region" description="Helical" evidence="1">
    <location>
        <begin position="12"/>
        <end position="32"/>
    </location>
</feature>
<name>A0A2U9T5I9_9GAMM</name>
<dbReference type="OrthoDB" id="5767765at2"/>
<keyword evidence="1" id="KW-0812">Transmembrane</keyword>
<dbReference type="Proteomes" id="UP000249447">
    <property type="component" value="Chromosome"/>
</dbReference>
<organism evidence="2 3">
    <name type="scientific">Marilutibacter maris</name>
    <dbReference type="NCBI Taxonomy" id="1605891"/>
    <lineage>
        <taxon>Bacteria</taxon>
        <taxon>Pseudomonadati</taxon>
        <taxon>Pseudomonadota</taxon>
        <taxon>Gammaproteobacteria</taxon>
        <taxon>Lysobacterales</taxon>
        <taxon>Lysobacteraceae</taxon>
        <taxon>Marilutibacter</taxon>
    </lineage>
</organism>
<gene>
    <name evidence="2" type="ORF">C9I47_2110</name>
</gene>
<proteinExistence type="predicted"/>
<dbReference type="KEGG" id="lmb:C9I47_2110"/>
<accession>A0A2U9T5I9</accession>
<evidence type="ECO:0000313" key="2">
    <source>
        <dbReference type="EMBL" id="AWV07793.1"/>
    </source>
</evidence>
<protein>
    <recommendedName>
        <fullName evidence="4">Bacterial Pleckstrin homology domain-containing protein</fullName>
    </recommendedName>
</protein>
<keyword evidence="1" id="KW-1133">Transmembrane helix</keyword>
<dbReference type="EMBL" id="CP029843">
    <property type="protein sequence ID" value="AWV07793.1"/>
    <property type="molecule type" value="Genomic_DNA"/>
</dbReference>
<reference evidence="2 3" key="1">
    <citation type="submission" date="2018-05" db="EMBL/GenBank/DDBJ databases">
        <title>The complete genome of Lysobacter maris HZ9B, a marine bacterium antagonistic against terrestrial plant pathogens.</title>
        <authorList>
            <person name="Zhang X.-Q."/>
        </authorList>
    </citation>
    <scope>NUCLEOTIDE SEQUENCE [LARGE SCALE GENOMIC DNA]</scope>
    <source>
        <strain evidence="2 3">HZ9B</strain>
    </source>
</reference>